<feature type="transmembrane region" description="Helical" evidence="1">
    <location>
        <begin position="32"/>
        <end position="51"/>
    </location>
</feature>
<dbReference type="Pfam" id="PF00892">
    <property type="entry name" value="EamA"/>
    <property type="match status" value="2"/>
</dbReference>
<dbReference type="InterPro" id="IPR037185">
    <property type="entry name" value="EmrE-like"/>
</dbReference>
<dbReference type="AlphaFoldDB" id="A0A109JSL9"/>
<gene>
    <name evidence="3" type="ORF">AS026_02465</name>
</gene>
<dbReference type="SUPFAM" id="SSF103481">
    <property type="entry name" value="Multidrug resistance efflux transporter EmrE"/>
    <property type="match status" value="2"/>
</dbReference>
<comment type="caution">
    <text evidence="3">The sequence shown here is derived from an EMBL/GenBank/DDBJ whole genome shotgun (WGS) entry which is preliminary data.</text>
</comment>
<keyword evidence="1" id="KW-1133">Transmembrane helix</keyword>
<feature type="transmembrane region" description="Helical" evidence="1">
    <location>
        <begin position="119"/>
        <end position="135"/>
    </location>
</feature>
<reference evidence="3 4" key="1">
    <citation type="submission" date="2015-11" db="EMBL/GenBank/DDBJ databases">
        <title>Draft Genome Sequence of the Strain BR 10423 (Rhizobium sp.) isolated from nodules of Mimosa pudica.</title>
        <authorList>
            <person name="Barauna A.C."/>
            <person name="Zilli J.E."/>
            <person name="Simoes-Araujo J.L."/>
            <person name="Reis V.M."/>
            <person name="James E.K."/>
            <person name="Reis F.B.Jr."/>
            <person name="Rouws L.F."/>
            <person name="Passos S.R."/>
            <person name="Gois S.R."/>
        </authorList>
    </citation>
    <scope>NUCLEOTIDE SEQUENCE [LARGE SCALE GENOMIC DNA]</scope>
    <source>
        <strain evidence="3 4">BR10423</strain>
    </source>
</reference>
<dbReference type="Proteomes" id="UP000068164">
    <property type="component" value="Unassembled WGS sequence"/>
</dbReference>
<keyword evidence="4" id="KW-1185">Reference proteome</keyword>
<keyword evidence="1" id="KW-0812">Transmembrane</keyword>
<keyword evidence="1" id="KW-0472">Membrane</keyword>
<dbReference type="GO" id="GO:0016020">
    <property type="term" value="C:membrane"/>
    <property type="evidence" value="ECO:0007669"/>
    <property type="project" value="InterPro"/>
</dbReference>
<evidence type="ECO:0000259" key="2">
    <source>
        <dbReference type="Pfam" id="PF00892"/>
    </source>
</evidence>
<dbReference type="InterPro" id="IPR000620">
    <property type="entry name" value="EamA_dom"/>
</dbReference>
<dbReference type="PANTHER" id="PTHR22911:SF135">
    <property type="entry name" value="BLR4310 PROTEIN"/>
    <property type="match status" value="1"/>
</dbReference>
<feature type="transmembrane region" description="Helical" evidence="1">
    <location>
        <begin position="256"/>
        <end position="274"/>
    </location>
</feature>
<feature type="domain" description="EamA" evidence="2">
    <location>
        <begin position="144"/>
        <end position="273"/>
    </location>
</feature>
<dbReference type="EMBL" id="LNCD01000062">
    <property type="protein sequence ID" value="KWV54195.1"/>
    <property type="molecule type" value="Genomic_DNA"/>
</dbReference>
<organism evidence="3 4">
    <name type="scientific">Rhizobium altiplani</name>
    <dbReference type="NCBI Taxonomy" id="1864509"/>
    <lineage>
        <taxon>Bacteria</taxon>
        <taxon>Pseudomonadati</taxon>
        <taxon>Pseudomonadota</taxon>
        <taxon>Alphaproteobacteria</taxon>
        <taxon>Hyphomicrobiales</taxon>
        <taxon>Rhizobiaceae</taxon>
        <taxon>Rhizobium/Agrobacterium group</taxon>
        <taxon>Rhizobium</taxon>
    </lineage>
</organism>
<feature type="transmembrane region" description="Helical" evidence="1">
    <location>
        <begin position="198"/>
        <end position="218"/>
    </location>
</feature>
<protein>
    <submittedName>
        <fullName evidence="3">Multidrug DMT transporter permease</fullName>
    </submittedName>
</protein>
<dbReference type="PANTHER" id="PTHR22911">
    <property type="entry name" value="ACYL-MALONYL CONDENSING ENZYME-RELATED"/>
    <property type="match status" value="1"/>
</dbReference>
<feature type="transmembrane region" description="Helical" evidence="1">
    <location>
        <begin position="230"/>
        <end position="250"/>
    </location>
</feature>
<feature type="domain" description="EamA" evidence="2">
    <location>
        <begin position="3"/>
        <end position="135"/>
    </location>
</feature>
<evidence type="ECO:0000256" key="1">
    <source>
        <dbReference type="SAM" id="Phobius"/>
    </source>
</evidence>
<evidence type="ECO:0000313" key="4">
    <source>
        <dbReference type="Proteomes" id="UP000068164"/>
    </source>
</evidence>
<proteinExistence type="predicted"/>
<evidence type="ECO:0000313" key="3">
    <source>
        <dbReference type="EMBL" id="KWV54195.1"/>
    </source>
</evidence>
<accession>A0A109JSL9</accession>
<feature type="transmembrane region" description="Helical" evidence="1">
    <location>
        <begin position="174"/>
        <end position="192"/>
    </location>
</feature>
<name>A0A109JSL9_9HYPH</name>
<feature type="transmembrane region" description="Helical" evidence="1">
    <location>
        <begin position="96"/>
        <end position="112"/>
    </location>
</feature>
<sequence length="292" mass="31341">MVLGVGVAFLGYFAFALNDALAKALVVSYGVAQVVAIRSVSGFLLLTPLLIRSKSKLFSQIERPGLQLTRAILATVDTGLFYAACVYLPLADVFTFYMAGPIYTTLASYLFLREKVGWKQWVAIIIGFIGVVIALRPSSEVISFAAVFAISGSISYSLAMVINKKLERTSDAVLVSYQSFVGIIGAGALSAFDWRPVTIGGLGAMLLLGMIGTAAHLMLTRAVKLSPVSLLAPIQYTLLLWGIIFGFMFFGDYPSATTILGSGIIVAAGLLIFYRKSKSVDRMDPQLPLDVP</sequence>
<feature type="transmembrane region" description="Helical" evidence="1">
    <location>
        <begin position="141"/>
        <end position="162"/>
    </location>
</feature>